<evidence type="ECO:0000313" key="2">
    <source>
        <dbReference type="Proteomes" id="UP000008864"/>
    </source>
</evidence>
<reference evidence="2" key="1">
    <citation type="journal article" date="2012" name="MBio">
        <title>Comparative genome analysis of Trichophyton rubrum and related dermatophytes reveals candidate genes involved in infection.</title>
        <authorList>
            <person name="Martinez D.A."/>
            <person name="Oliver B.G."/>
            <person name="Graeser Y."/>
            <person name="Goldberg J.M."/>
            <person name="Li W."/>
            <person name="Martinez-Rossi N.M."/>
            <person name="Monod M."/>
            <person name="Shelest E."/>
            <person name="Barton R.C."/>
            <person name="Birch E."/>
            <person name="Brakhage A.A."/>
            <person name="Chen Z."/>
            <person name="Gurr S.J."/>
            <person name="Heiman D."/>
            <person name="Heitman J."/>
            <person name="Kosti I."/>
            <person name="Rossi A."/>
            <person name="Saif S."/>
            <person name="Samalova M."/>
            <person name="Saunders C.W."/>
            <person name="Shea T."/>
            <person name="Summerbell R.C."/>
            <person name="Xu J."/>
            <person name="Young S."/>
            <person name="Zeng Q."/>
            <person name="Birren B.W."/>
            <person name="Cuomo C.A."/>
            <person name="White T.C."/>
        </authorList>
    </citation>
    <scope>NUCLEOTIDE SEQUENCE [LARGE SCALE GENOMIC DNA]</scope>
    <source>
        <strain evidence="2">ATCC MYA-4607 / CBS 118892</strain>
    </source>
</reference>
<dbReference type="GeneID" id="71777504"/>
<dbReference type="Proteomes" id="UP000008864">
    <property type="component" value="Unassembled WGS sequence"/>
</dbReference>
<dbReference type="RefSeq" id="XP_047606566.1">
    <property type="nucleotide sequence ID" value="XM_047751248.1"/>
</dbReference>
<proteinExistence type="predicted"/>
<dbReference type="InParanoid" id="A0A080WK05"/>
<dbReference type="HOGENOM" id="CLU_2185830_0_0_1"/>
<accession>A0A080WK05</accession>
<evidence type="ECO:0000313" key="1">
    <source>
        <dbReference type="EMBL" id="KFL61919.1"/>
    </source>
</evidence>
<sequence length="109" mass="12173">MLSRFHAGTLRAVRRVSDIRGARGVISRIRTSAVAAVDYQGSRLHLVPHSLAVTSSLQRIPGLGRHLYCSRSSILVSRWKTECLFKPETLETVLLVYILVELRRAVSCS</sequence>
<dbReference type="EMBL" id="GG700652">
    <property type="protein sequence ID" value="KFL61919.1"/>
    <property type="molecule type" value="Genomic_DNA"/>
</dbReference>
<name>A0A080WK05_TRIRC</name>
<organism evidence="1 2">
    <name type="scientific">Trichophyton rubrum (strain ATCC MYA-4607 / CBS 118892)</name>
    <name type="common">Athlete's foot fungus</name>
    <dbReference type="NCBI Taxonomy" id="559305"/>
    <lineage>
        <taxon>Eukaryota</taxon>
        <taxon>Fungi</taxon>
        <taxon>Dikarya</taxon>
        <taxon>Ascomycota</taxon>
        <taxon>Pezizomycotina</taxon>
        <taxon>Eurotiomycetes</taxon>
        <taxon>Eurotiomycetidae</taxon>
        <taxon>Onygenales</taxon>
        <taxon>Arthrodermataceae</taxon>
        <taxon>Trichophyton</taxon>
    </lineage>
</organism>
<gene>
    <name evidence="1" type="ORF">TERG_12265</name>
</gene>
<protein>
    <submittedName>
        <fullName evidence="1">Uncharacterized protein</fullName>
    </submittedName>
</protein>
<dbReference type="VEuPathDB" id="FungiDB:TERG_12265"/>
<dbReference type="AlphaFoldDB" id="A0A080WK05"/>
<keyword evidence="2" id="KW-1185">Reference proteome</keyword>